<name>A0ABC8C151_9ACTN</name>
<proteinExistence type="inferred from homology"/>
<reference evidence="6 7" key="1">
    <citation type="submission" date="2017-04" db="EMBL/GenBank/DDBJ databases">
        <title>The complete genome sequence of Streptomyces albolongus YIM 101047, the producer of novel bafilomycins and novel odoriferous sesquiterpenoids.</title>
        <authorList>
            <person name="Yin M."/>
            <person name="Jiang Y."/>
        </authorList>
    </citation>
    <scope>NUCLEOTIDE SEQUENCE [LARGE SCALE GENOMIC DNA]</scope>
    <source>
        <strain evidence="6 7">YIM 101047</strain>
    </source>
</reference>
<feature type="region of interest" description="Disordered" evidence="3">
    <location>
        <begin position="272"/>
        <end position="293"/>
    </location>
</feature>
<organism evidence="6 7">
    <name type="scientific">Kitasatospora albolonga</name>
    <dbReference type="NCBI Taxonomy" id="68173"/>
    <lineage>
        <taxon>Bacteria</taxon>
        <taxon>Bacillati</taxon>
        <taxon>Actinomycetota</taxon>
        <taxon>Actinomycetes</taxon>
        <taxon>Kitasatosporales</taxon>
        <taxon>Streptomycetaceae</taxon>
        <taxon>Kitasatospora</taxon>
    </lineage>
</organism>
<evidence type="ECO:0000259" key="4">
    <source>
        <dbReference type="Pfam" id="PF01408"/>
    </source>
</evidence>
<dbReference type="EMBL" id="CP020563">
    <property type="protein sequence ID" value="ARF76166.1"/>
    <property type="molecule type" value="Genomic_DNA"/>
</dbReference>
<accession>A0ABC8C151</accession>
<feature type="domain" description="Gfo/Idh/MocA-like oxidoreductase N-terminal" evidence="4">
    <location>
        <begin position="1"/>
        <end position="136"/>
    </location>
</feature>
<evidence type="ECO:0000256" key="2">
    <source>
        <dbReference type="ARBA" id="ARBA00023002"/>
    </source>
</evidence>
<comment type="similarity">
    <text evidence="1">Belongs to the Gfo/Idh/MocA family.</text>
</comment>
<evidence type="ECO:0000313" key="6">
    <source>
        <dbReference type="EMBL" id="ARF76166.1"/>
    </source>
</evidence>
<dbReference type="PANTHER" id="PTHR42840">
    <property type="entry name" value="NAD(P)-BINDING ROSSMANN-FOLD SUPERFAMILY PROTEIN-RELATED"/>
    <property type="match status" value="1"/>
</dbReference>
<evidence type="ECO:0000256" key="3">
    <source>
        <dbReference type="SAM" id="MobiDB-lite"/>
    </source>
</evidence>
<dbReference type="SUPFAM" id="SSF55347">
    <property type="entry name" value="Glyceraldehyde-3-phosphate dehydrogenase-like, C-terminal domain"/>
    <property type="match status" value="1"/>
</dbReference>
<dbReference type="SUPFAM" id="SSF51735">
    <property type="entry name" value="NAD(P)-binding Rossmann-fold domains"/>
    <property type="match status" value="1"/>
</dbReference>
<dbReference type="RefSeq" id="WP_084751409.1">
    <property type="nucleotide sequence ID" value="NZ_CP020563.1"/>
</dbReference>
<keyword evidence="7" id="KW-1185">Reference proteome</keyword>
<dbReference type="Gene3D" id="3.30.360.10">
    <property type="entry name" value="Dihydrodipicolinate Reductase, domain 2"/>
    <property type="match status" value="1"/>
</dbReference>
<dbReference type="InterPro" id="IPR000683">
    <property type="entry name" value="Gfo/Idh/MocA-like_OxRdtase_N"/>
</dbReference>
<dbReference type="Pfam" id="PF01408">
    <property type="entry name" value="GFO_IDH_MocA"/>
    <property type="match status" value="1"/>
</dbReference>
<dbReference type="Proteomes" id="UP000192251">
    <property type="component" value="Chromosome"/>
</dbReference>
<dbReference type="GO" id="GO:0016491">
    <property type="term" value="F:oxidoreductase activity"/>
    <property type="evidence" value="ECO:0007669"/>
    <property type="project" value="UniProtKB-KW"/>
</dbReference>
<evidence type="ECO:0000259" key="5">
    <source>
        <dbReference type="Pfam" id="PF22725"/>
    </source>
</evidence>
<dbReference type="KEGG" id="kab:B7C62_30740"/>
<dbReference type="InterPro" id="IPR036291">
    <property type="entry name" value="NAD(P)-bd_dom_sf"/>
</dbReference>
<dbReference type="PANTHER" id="PTHR42840:SF3">
    <property type="entry name" value="BINDING ROSSMANN FOLD OXIDOREDUCTASE, PUTATIVE (AFU_ORTHOLOGUE AFUA_2G10240)-RELATED"/>
    <property type="match status" value="1"/>
</dbReference>
<feature type="domain" description="GFO/IDH/MocA-like oxidoreductase" evidence="5">
    <location>
        <begin position="145"/>
        <end position="261"/>
    </location>
</feature>
<sequence>MRIGLIGTGRIGTFHAEVLSRHPAVDSLLVADADPERAAVAAARAGATAVTVDAMFTELKEFKESAEFTDGRAGDGGGPLDALVICSATASHAPLIARAARAGLPAFCEKPIALDLPGTLGALAEVEAAGSVLQLGFMRRFDAGYAEARAAVREGRLGRLHTVRAVTSDPAPPPADYLPLSGGLYRDCLVHDFDILRWVTGHEVREVYATGSDAGPPMFREAGDVDTAAALLTLDDGTLATATATRCNGAGYDVRMELAGELDQLAVGLDDRTPLTSAEPEGPGAPPKPWPGFLERFAPAYEAELDAFLRVARGELANPCDGREALQALRIAEACEISRRERRPVAMAEIPGG</sequence>
<dbReference type="Gene3D" id="3.40.50.720">
    <property type="entry name" value="NAD(P)-binding Rossmann-like Domain"/>
    <property type="match status" value="1"/>
</dbReference>
<dbReference type="InterPro" id="IPR055170">
    <property type="entry name" value="GFO_IDH_MocA-like_dom"/>
</dbReference>
<evidence type="ECO:0000256" key="1">
    <source>
        <dbReference type="ARBA" id="ARBA00010928"/>
    </source>
</evidence>
<protein>
    <submittedName>
        <fullName evidence="6">Dehydrogenase</fullName>
    </submittedName>
</protein>
<evidence type="ECO:0000313" key="7">
    <source>
        <dbReference type="Proteomes" id="UP000192251"/>
    </source>
</evidence>
<dbReference type="AlphaFoldDB" id="A0ABC8C151"/>
<dbReference type="Pfam" id="PF22725">
    <property type="entry name" value="GFO_IDH_MocA_C3"/>
    <property type="match status" value="1"/>
</dbReference>
<keyword evidence="2" id="KW-0560">Oxidoreductase</keyword>
<gene>
    <name evidence="6" type="ORF">B7C62_30740</name>
</gene>